<dbReference type="InterPro" id="IPR006941">
    <property type="entry name" value="RNase_CAF1"/>
</dbReference>
<sequence length="570" mass="64931">MDVDRISFAPRLLEILEDLSQCHFVSLDLELSGIATKLAHATGRQTVQERYRDIKEAAERYQILQIGLTFAIHDQEEETYLLKPYNFNLNPLLDEKLDIERIFSFQSGAIEFLLRNDFKLEKPFREGVPYLSHEEAKLAKETAYNRLGRKNIEDIHLDTDDVESLALLDSIRKRIEEWKKNGGTSLDIMSRKDTPEPEGGDLSRFEKRLVHQLVRAEFPQLVTLSRASYITIIPLNEEREKEILHKRKHSVKQQIYRQTGFRWIVDAMTNETLHRIDVKSFAYYPDGAARTVDLRALNSRFDRIKDILKTKKTVLVGHNCMTDVVYFYKFFIGPLPDTVEEFQQAFHALFPLVIDTKYLATHNCGDINPMSSLQEIDDKLKSEKRPICLTHNEHLKYDGNQAFFHEAGFDSYLTALVLIRLSSKLEAEGTYVKRVDSSGLGSEDSVEGGVSLPASLALHDERSSETPAGEMTGETDKQDGSRSYSVPSRFSHGNIYDKLGSLSIESDNDKETQGDGPSYTDSHSPQSASKSTATEKSDRAEMPPFQSDFWRVYGNKLRAFGTVEGLVHLS</sequence>
<dbReference type="InterPro" id="IPR012337">
    <property type="entry name" value="RNaseH-like_sf"/>
</dbReference>
<evidence type="ECO:0000256" key="2">
    <source>
        <dbReference type="SAM" id="MobiDB-lite"/>
    </source>
</evidence>
<dbReference type="AlphaFoldDB" id="A0A9P4MAL5"/>
<dbReference type="GO" id="GO:1990431">
    <property type="term" value="P:priRNA 3'-end processing"/>
    <property type="evidence" value="ECO:0007669"/>
    <property type="project" value="TreeGrafter"/>
</dbReference>
<dbReference type="GO" id="GO:0000175">
    <property type="term" value="F:3'-5'-RNA exonuclease activity"/>
    <property type="evidence" value="ECO:0007669"/>
    <property type="project" value="TreeGrafter"/>
</dbReference>
<dbReference type="PANTHER" id="PTHR15092">
    <property type="entry name" value="POLY A -SPECIFIC RIBONUCLEASE/TARGET OF EGR1, MEMBER 1"/>
    <property type="match status" value="1"/>
</dbReference>
<dbReference type="PANTHER" id="PTHR15092:SF22">
    <property type="entry name" value="POLY(A)-SPECIFIC RIBONUCLEASE PNLDC1"/>
    <property type="match status" value="1"/>
</dbReference>
<dbReference type="InterPro" id="IPR036397">
    <property type="entry name" value="RNaseH_sf"/>
</dbReference>
<dbReference type="Proteomes" id="UP000799772">
    <property type="component" value="Unassembled WGS sequence"/>
</dbReference>
<feature type="compositionally biased region" description="Polar residues" evidence="2">
    <location>
        <begin position="519"/>
        <end position="532"/>
    </location>
</feature>
<dbReference type="GO" id="GO:0003723">
    <property type="term" value="F:RNA binding"/>
    <property type="evidence" value="ECO:0007669"/>
    <property type="project" value="TreeGrafter"/>
</dbReference>
<dbReference type="SUPFAM" id="SSF53098">
    <property type="entry name" value="Ribonuclease H-like"/>
    <property type="match status" value="1"/>
</dbReference>
<accession>A0A9P4MAL5</accession>
<dbReference type="Gene3D" id="3.30.420.10">
    <property type="entry name" value="Ribonuclease H-like superfamily/Ribonuclease H"/>
    <property type="match status" value="2"/>
</dbReference>
<keyword evidence="4" id="KW-1185">Reference proteome</keyword>
<evidence type="ECO:0000313" key="3">
    <source>
        <dbReference type="EMBL" id="KAF2100482.1"/>
    </source>
</evidence>
<proteinExistence type="inferred from homology"/>
<dbReference type="OrthoDB" id="1432093at2759"/>
<protein>
    <submittedName>
        <fullName evidence="3">CAF1-domain-containing protein</fullName>
    </submittedName>
</protein>
<gene>
    <name evidence="3" type="ORF">NA57DRAFT_36345</name>
</gene>
<dbReference type="InterPro" id="IPR051181">
    <property type="entry name" value="CAF1_poly(A)_ribonucleases"/>
</dbReference>
<name>A0A9P4MAL5_9PEZI</name>
<comment type="caution">
    <text evidence="3">The sequence shown here is derived from an EMBL/GenBank/DDBJ whole genome shotgun (WGS) entry which is preliminary data.</text>
</comment>
<evidence type="ECO:0000313" key="4">
    <source>
        <dbReference type="Proteomes" id="UP000799772"/>
    </source>
</evidence>
<dbReference type="GO" id="GO:1990432">
    <property type="term" value="P:siRNA 3'-end processing"/>
    <property type="evidence" value="ECO:0007669"/>
    <property type="project" value="TreeGrafter"/>
</dbReference>
<comment type="similarity">
    <text evidence="1">Belongs to the CAF1 family.</text>
</comment>
<evidence type="ECO:0000256" key="1">
    <source>
        <dbReference type="ARBA" id="ARBA00008372"/>
    </source>
</evidence>
<organism evidence="3 4">
    <name type="scientific">Rhizodiscina lignyota</name>
    <dbReference type="NCBI Taxonomy" id="1504668"/>
    <lineage>
        <taxon>Eukaryota</taxon>
        <taxon>Fungi</taxon>
        <taxon>Dikarya</taxon>
        <taxon>Ascomycota</taxon>
        <taxon>Pezizomycotina</taxon>
        <taxon>Dothideomycetes</taxon>
        <taxon>Pleosporomycetidae</taxon>
        <taxon>Aulographales</taxon>
        <taxon>Rhizodiscinaceae</taxon>
        <taxon>Rhizodiscina</taxon>
    </lineage>
</organism>
<feature type="region of interest" description="Disordered" evidence="2">
    <location>
        <begin position="459"/>
        <end position="489"/>
    </location>
</feature>
<feature type="region of interest" description="Disordered" evidence="2">
    <location>
        <begin position="505"/>
        <end position="545"/>
    </location>
</feature>
<dbReference type="GO" id="GO:0005634">
    <property type="term" value="C:nucleus"/>
    <property type="evidence" value="ECO:0007669"/>
    <property type="project" value="TreeGrafter"/>
</dbReference>
<dbReference type="GO" id="GO:0000289">
    <property type="term" value="P:nuclear-transcribed mRNA poly(A) tail shortening"/>
    <property type="evidence" value="ECO:0007669"/>
    <property type="project" value="TreeGrafter"/>
</dbReference>
<reference evidence="3" key="1">
    <citation type="journal article" date="2020" name="Stud. Mycol.">
        <title>101 Dothideomycetes genomes: a test case for predicting lifestyles and emergence of pathogens.</title>
        <authorList>
            <person name="Haridas S."/>
            <person name="Albert R."/>
            <person name="Binder M."/>
            <person name="Bloem J."/>
            <person name="Labutti K."/>
            <person name="Salamov A."/>
            <person name="Andreopoulos B."/>
            <person name="Baker S."/>
            <person name="Barry K."/>
            <person name="Bills G."/>
            <person name="Bluhm B."/>
            <person name="Cannon C."/>
            <person name="Castanera R."/>
            <person name="Culley D."/>
            <person name="Daum C."/>
            <person name="Ezra D."/>
            <person name="Gonzalez J."/>
            <person name="Henrissat B."/>
            <person name="Kuo A."/>
            <person name="Liang C."/>
            <person name="Lipzen A."/>
            <person name="Lutzoni F."/>
            <person name="Magnuson J."/>
            <person name="Mondo S."/>
            <person name="Nolan M."/>
            <person name="Ohm R."/>
            <person name="Pangilinan J."/>
            <person name="Park H.-J."/>
            <person name="Ramirez L."/>
            <person name="Alfaro M."/>
            <person name="Sun H."/>
            <person name="Tritt A."/>
            <person name="Yoshinaga Y."/>
            <person name="Zwiers L.-H."/>
            <person name="Turgeon B."/>
            <person name="Goodwin S."/>
            <person name="Spatafora J."/>
            <person name="Crous P."/>
            <person name="Grigoriev I."/>
        </authorList>
    </citation>
    <scope>NUCLEOTIDE SEQUENCE</scope>
    <source>
        <strain evidence="3">CBS 133067</strain>
    </source>
</reference>
<dbReference type="EMBL" id="ML978124">
    <property type="protein sequence ID" value="KAF2100482.1"/>
    <property type="molecule type" value="Genomic_DNA"/>
</dbReference>
<dbReference type="Pfam" id="PF04857">
    <property type="entry name" value="CAF1"/>
    <property type="match status" value="1"/>
</dbReference>